<evidence type="ECO:0000313" key="2">
    <source>
        <dbReference type="Proteomes" id="UP001627154"/>
    </source>
</evidence>
<dbReference type="AlphaFoldDB" id="A0ABD2WNA3"/>
<name>A0ABD2WNA3_9HYME</name>
<evidence type="ECO:0000313" key="1">
    <source>
        <dbReference type="EMBL" id="KAL3394465.1"/>
    </source>
</evidence>
<accession>A0ABD2WNA3</accession>
<protein>
    <submittedName>
        <fullName evidence="1">Uncharacterized protein</fullName>
    </submittedName>
</protein>
<organism evidence="1 2">
    <name type="scientific">Trichogramma kaykai</name>
    <dbReference type="NCBI Taxonomy" id="54128"/>
    <lineage>
        <taxon>Eukaryota</taxon>
        <taxon>Metazoa</taxon>
        <taxon>Ecdysozoa</taxon>
        <taxon>Arthropoda</taxon>
        <taxon>Hexapoda</taxon>
        <taxon>Insecta</taxon>
        <taxon>Pterygota</taxon>
        <taxon>Neoptera</taxon>
        <taxon>Endopterygota</taxon>
        <taxon>Hymenoptera</taxon>
        <taxon>Apocrita</taxon>
        <taxon>Proctotrupomorpha</taxon>
        <taxon>Chalcidoidea</taxon>
        <taxon>Trichogrammatidae</taxon>
        <taxon>Trichogramma</taxon>
    </lineage>
</organism>
<proteinExistence type="predicted"/>
<gene>
    <name evidence="1" type="ORF">TKK_011469</name>
</gene>
<keyword evidence="2" id="KW-1185">Reference proteome</keyword>
<reference evidence="1 2" key="1">
    <citation type="journal article" date="2024" name="bioRxiv">
        <title>A reference genome for Trichogramma kaykai: A tiny desert-dwelling parasitoid wasp with competing sex-ratio distorters.</title>
        <authorList>
            <person name="Culotta J."/>
            <person name="Lindsey A.R."/>
        </authorList>
    </citation>
    <scope>NUCLEOTIDE SEQUENCE [LARGE SCALE GENOMIC DNA]</scope>
    <source>
        <strain evidence="1 2">KSX58</strain>
    </source>
</reference>
<comment type="caution">
    <text evidence="1">The sequence shown here is derived from an EMBL/GenBank/DDBJ whole genome shotgun (WGS) entry which is preliminary data.</text>
</comment>
<dbReference type="Proteomes" id="UP001627154">
    <property type="component" value="Unassembled WGS sequence"/>
</dbReference>
<sequence length="883" mass="100563">MGEIVKRIGKILGVHVFGIAAPGKVPSQGDPHIHLNERLVYFELMGMQSRLAALPLITARNAPRIKILIYPLKVRKPKELVLVDSEASAAASSAVKEGNGASKQLPAEPETITIDDTLDDVALEVLGVDPSKPQPAKNLINMYYPPNYDPQYSELPATNIAPSRTPSILIEKQQHTLHPYQPVYHPDFHQTSIIHASTSKNTFEVPTTSSADYIDLRTNHRSDSITQLSSNLATNSGASAQPEDILGRVDENYVYHYLRSCYWGDFYIDAYDYDQEQLKKLGEAEKERYDGIFDPIELCSVIISREFFVKQSYKIEKERFQFFKKCLKGIFPDLAAELWFSPSYVEFTRAKPAKGYLYAAYRKIRDKASDIGRIVENSKGVKRKATEELQLESDDYDGTIDQDFILQWSSSSNKRFKIYKTFDIAEIYKTYEILNSSEAHQLIRSDYQLKNPQPINLNENWSGKVQKILSLARKKESTYIHDLLRKFDAEVAILNSNFEDQENICIDDVIIPSISLEANSYVNNCCRSKVKCLLEQHSNVFDGMLTEKTRFQTYTGTCGFVYPEEFPIGSKNLKRDLNCYDEPPNSELLTATRTPLHDSLKTFLQIPNMLSEIRNYIDALSNEKDIISNFIQGDLWKSKYKNLRDTLLFPLFLFFDDFEPGNALGSHRGQQKLGGVYISFPCVPPHITALINNIFVALLFYSKDREKCGNEAIFMPLINELNQLNSNGLLLELGNEKIRVYFLLTLILGDNLGLNAICGFQKHFNAGHYCRICQLSAKKCWKLNYEIVKSLRTVDSYEKAVQLNCPNKTGVIEECIFNQVHNFHIIDNQSIDLMHDILEGVANFTTCNVLSEIIDDPSNSLTLDILNDRIEDFDFGDLESCRK</sequence>
<dbReference type="EMBL" id="JBJJXI010000092">
    <property type="protein sequence ID" value="KAL3394465.1"/>
    <property type="molecule type" value="Genomic_DNA"/>
</dbReference>